<dbReference type="AlphaFoldDB" id="A0A3M8LAG7"/>
<comment type="subcellular location">
    <subcellularLocation>
        <location evidence="1 8">Cell membrane</location>
        <topology evidence="1 8">Multi-pass membrane protein</topology>
    </subcellularLocation>
</comment>
<evidence type="ECO:0000256" key="1">
    <source>
        <dbReference type="ARBA" id="ARBA00004651"/>
    </source>
</evidence>
<evidence type="ECO:0000256" key="8">
    <source>
        <dbReference type="RuleBase" id="RU363041"/>
    </source>
</evidence>
<name>A0A3M8LAG7_9MICO</name>
<organism evidence="9 10">
    <name type="scientific">Cryobacterium tepidiphilum</name>
    <dbReference type="NCBI Taxonomy" id="2486026"/>
    <lineage>
        <taxon>Bacteria</taxon>
        <taxon>Bacillati</taxon>
        <taxon>Actinomycetota</taxon>
        <taxon>Actinomycetes</taxon>
        <taxon>Micrococcales</taxon>
        <taxon>Microbacteriaceae</taxon>
        <taxon>Cryobacterium</taxon>
    </lineage>
</organism>
<evidence type="ECO:0000256" key="6">
    <source>
        <dbReference type="ARBA" id="ARBA00022989"/>
    </source>
</evidence>
<keyword evidence="4 8" id="KW-1003">Cell membrane</keyword>
<dbReference type="InterPro" id="IPR052017">
    <property type="entry name" value="TSUP"/>
</dbReference>
<dbReference type="EMBL" id="RDSR01000010">
    <property type="protein sequence ID" value="RNE62493.1"/>
    <property type="molecule type" value="Genomic_DNA"/>
</dbReference>
<protein>
    <recommendedName>
        <fullName evidence="8">Probable membrane transporter protein</fullName>
    </recommendedName>
</protein>
<feature type="transmembrane region" description="Helical" evidence="8">
    <location>
        <begin position="233"/>
        <end position="251"/>
    </location>
</feature>
<evidence type="ECO:0000256" key="2">
    <source>
        <dbReference type="ARBA" id="ARBA00009142"/>
    </source>
</evidence>
<dbReference type="PANTHER" id="PTHR30269">
    <property type="entry name" value="TRANSMEMBRANE PROTEIN YFCA"/>
    <property type="match status" value="1"/>
</dbReference>
<comment type="caution">
    <text evidence="9">The sequence shown here is derived from an EMBL/GenBank/DDBJ whole genome shotgun (WGS) entry which is preliminary data.</text>
</comment>
<dbReference type="GO" id="GO:0005886">
    <property type="term" value="C:plasma membrane"/>
    <property type="evidence" value="ECO:0007669"/>
    <property type="project" value="UniProtKB-SubCell"/>
</dbReference>
<gene>
    <name evidence="9" type="ORF">EEJ31_07695</name>
</gene>
<sequence>MDILHLALIALAGACAGAVNTLAGGGTLLVYPALLASGLPPVAANITSLIGLTPGYVGGAYAYRREIRAERHRLPVLIPVALAGAVAGALILLVTPGDTFEAVIPFLVLFSSLLLFVQPWLKKRLRPADAATRSRGLGLVGAVGVFIASAYGSYFSAGVGVLMLALLGATIHADFQRINGLKNVLSLVIVLAGVAVYAFSGHTDWWAVLVLLPSSGVGGWLGGRLARRLNGDVLRYAVTALGVVLAVVLFLV</sequence>
<evidence type="ECO:0000256" key="3">
    <source>
        <dbReference type="ARBA" id="ARBA00022448"/>
    </source>
</evidence>
<keyword evidence="3" id="KW-0813">Transport</keyword>
<dbReference type="Proteomes" id="UP000279859">
    <property type="component" value="Unassembled WGS sequence"/>
</dbReference>
<accession>A0A3M8LAG7</accession>
<dbReference type="RefSeq" id="WP_123045723.1">
    <property type="nucleotide sequence ID" value="NZ_RDSR01000010.1"/>
</dbReference>
<dbReference type="PANTHER" id="PTHR30269:SF0">
    <property type="entry name" value="MEMBRANE TRANSPORTER PROTEIN YFCA-RELATED"/>
    <property type="match status" value="1"/>
</dbReference>
<evidence type="ECO:0000256" key="4">
    <source>
        <dbReference type="ARBA" id="ARBA00022475"/>
    </source>
</evidence>
<keyword evidence="5 8" id="KW-0812">Transmembrane</keyword>
<keyword evidence="6 8" id="KW-1133">Transmembrane helix</keyword>
<dbReference type="Pfam" id="PF01925">
    <property type="entry name" value="TauE"/>
    <property type="match status" value="1"/>
</dbReference>
<evidence type="ECO:0000313" key="9">
    <source>
        <dbReference type="EMBL" id="RNE62493.1"/>
    </source>
</evidence>
<evidence type="ECO:0000256" key="5">
    <source>
        <dbReference type="ARBA" id="ARBA00022692"/>
    </source>
</evidence>
<feature type="transmembrane region" description="Helical" evidence="8">
    <location>
        <begin position="42"/>
        <end position="62"/>
    </location>
</feature>
<comment type="similarity">
    <text evidence="2 8">Belongs to the 4-toluene sulfonate uptake permease (TSUP) (TC 2.A.102) family.</text>
</comment>
<keyword evidence="7 8" id="KW-0472">Membrane</keyword>
<feature type="transmembrane region" description="Helical" evidence="8">
    <location>
        <begin position="180"/>
        <end position="199"/>
    </location>
</feature>
<dbReference type="OrthoDB" id="3782574at2"/>
<feature type="transmembrane region" description="Helical" evidence="8">
    <location>
        <begin position="102"/>
        <end position="121"/>
    </location>
</feature>
<feature type="transmembrane region" description="Helical" evidence="8">
    <location>
        <begin position="205"/>
        <end position="221"/>
    </location>
</feature>
<reference evidence="9 10" key="1">
    <citation type="submission" date="2018-11" db="EMBL/GenBank/DDBJ databases">
        <title>Cryobacterium sp. nov., isolated from rhizosphere soil of lettuce.</title>
        <authorList>
            <person name="Wang Y."/>
        </authorList>
    </citation>
    <scope>NUCLEOTIDE SEQUENCE [LARGE SCALE GENOMIC DNA]</scope>
    <source>
        <strain evidence="9 10">NEAU-85</strain>
    </source>
</reference>
<feature type="transmembrane region" description="Helical" evidence="8">
    <location>
        <begin position="74"/>
        <end position="96"/>
    </location>
</feature>
<feature type="transmembrane region" description="Helical" evidence="8">
    <location>
        <begin position="157"/>
        <end position="173"/>
    </location>
</feature>
<dbReference type="InterPro" id="IPR002781">
    <property type="entry name" value="TM_pro_TauE-like"/>
</dbReference>
<keyword evidence="10" id="KW-1185">Reference proteome</keyword>
<evidence type="ECO:0000313" key="10">
    <source>
        <dbReference type="Proteomes" id="UP000279859"/>
    </source>
</evidence>
<proteinExistence type="inferred from homology"/>
<evidence type="ECO:0000256" key="7">
    <source>
        <dbReference type="ARBA" id="ARBA00023136"/>
    </source>
</evidence>